<sequence length="68" mass="7840">MGRSRFSQSEWLALFEQQKNSSLSVSLFANNKEFHPNASTTAVSTRCRHRKNPLYRVITTFVQVEPLP</sequence>
<evidence type="ECO:0000313" key="1">
    <source>
        <dbReference type="EMBL" id="MBI6548324.1"/>
    </source>
</evidence>
<accession>A0ABS0U372</accession>
<proteinExistence type="predicted"/>
<dbReference type="EMBL" id="JACOII010000024">
    <property type="protein sequence ID" value="MBI6548324.1"/>
    <property type="molecule type" value="Genomic_DNA"/>
</dbReference>
<protein>
    <recommendedName>
        <fullName evidence="3">Transposase</fullName>
    </recommendedName>
</protein>
<evidence type="ECO:0000313" key="2">
    <source>
        <dbReference type="Proteomes" id="UP000696184"/>
    </source>
</evidence>
<gene>
    <name evidence="1" type="ORF">H8A87_06190</name>
</gene>
<name>A0ABS0U372_9GAMM</name>
<organism evidence="1 2">
    <name type="scientific">Xenorhabdus lircayensis</name>
    <dbReference type="NCBI Taxonomy" id="2763499"/>
    <lineage>
        <taxon>Bacteria</taxon>
        <taxon>Pseudomonadati</taxon>
        <taxon>Pseudomonadota</taxon>
        <taxon>Gammaproteobacteria</taxon>
        <taxon>Enterobacterales</taxon>
        <taxon>Morganellaceae</taxon>
        <taxon>Xenorhabdus</taxon>
    </lineage>
</organism>
<comment type="caution">
    <text evidence="1">The sequence shown here is derived from an EMBL/GenBank/DDBJ whole genome shotgun (WGS) entry which is preliminary data.</text>
</comment>
<evidence type="ECO:0008006" key="3">
    <source>
        <dbReference type="Google" id="ProtNLM"/>
    </source>
</evidence>
<reference evidence="1 2" key="1">
    <citation type="submission" date="2020-08" db="EMBL/GenBank/DDBJ databases">
        <title>Description of Xenorhabdus lircayensis sp. nov., the symbiotic bacterium associated with the entomopathogenic nematode Steirnernema unicornum.</title>
        <authorList>
            <person name="Castaneda-Alvarez C."/>
            <person name="Prodan S."/>
            <person name="Zamorano A."/>
            <person name="San-Blas E."/>
            <person name="Aballay E."/>
        </authorList>
    </citation>
    <scope>NUCLEOTIDE SEQUENCE [LARGE SCALE GENOMIC DNA]</scope>
    <source>
        <strain evidence="1 2">VLS</strain>
    </source>
</reference>
<dbReference type="RefSeq" id="WP_198689111.1">
    <property type="nucleotide sequence ID" value="NZ_CAWPUD010000021.1"/>
</dbReference>
<keyword evidence="2" id="KW-1185">Reference proteome</keyword>
<dbReference type="Proteomes" id="UP000696184">
    <property type="component" value="Unassembled WGS sequence"/>
</dbReference>